<feature type="compositionally biased region" description="Polar residues" evidence="1">
    <location>
        <begin position="48"/>
        <end position="62"/>
    </location>
</feature>
<feature type="region of interest" description="Disordered" evidence="1">
    <location>
        <begin position="46"/>
        <end position="70"/>
    </location>
</feature>
<organism evidence="2">
    <name type="scientific">uncultured organism MedDCM-OCT-S05-C26</name>
    <dbReference type="NCBI Taxonomy" id="743623"/>
    <lineage>
        <taxon>unclassified sequences</taxon>
        <taxon>environmental samples</taxon>
    </lineage>
</organism>
<accession>D6PKD8</accession>
<evidence type="ECO:0000313" key="2">
    <source>
        <dbReference type="EMBL" id="ADD96189.1"/>
    </source>
</evidence>
<dbReference type="AlphaFoldDB" id="D6PKD8"/>
<reference evidence="2" key="1">
    <citation type="journal article" date="2010" name="ISME J.">
        <title>Metagenome of the Mediterranean deep chlorophyll maximum studied by direct and fosmid library 454 pyrosequencing.</title>
        <authorList>
            <person name="Ghai R."/>
            <person name="Martin-Cuadrado A.B."/>
            <person name="Molto A.G."/>
            <person name="Heredia I.G."/>
            <person name="Cabrera R."/>
            <person name="Martin J."/>
            <person name="Verdu M."/>
            <person name="Deschamps P."/>
            <person name="Moreira D."/>
            <person name="Lopez-Garcia P."/>
            <person name="Mira A."/>
            <person name="Rodriguez-Valera F."/>
        </authorList>
    </citation>
    <scope>NUCLEOTIDE SEQUENCE</scope>
</reference>
<dbReference type="EMBL" id="GU943124">
    <property type="protein sequence ID" value="ADD96189.1"/>
    <property type="molecule type" value="Genomic_DNA"/>
</dbReference>
<sequence length="252" mass="26957">MAIQLDIKSELPQAIRFTNEHVKQLGFSASQAINAVAAGKALPMAKGKTSSLTGNASLSKAGQANAKPRKGFAVERGQFATKRRLSTLLVGKTSGWNRNRYILGNIKGGDRPNTWADQFSQKGTLPAGTKLVPTRNLKRDPRTGGPSYSAVKRLLNKAGSNPSGGTGTVFVGKPAQGIRPFGVYKVIRGGSLQAMFIAKPSTSYPRPLARLESVANARVRASFGTYLRFALQRNVAANVKAGRADMRTGLFR</sequence>
<name>D6PKD8_9ZZZZ</name>
<evidence type="ECO:0000256" key="1">
    <source>
        <dbReference type="SAM" id="MobiDB-lite"/>
    </source>
</evidence>
<proteinExistence type="predicted"/>
<protein>
    <submittedName>
        <fullName evidence="2">Uncharacterized protein</fullName>
    </submittedName>
</protein>